<feature type="transmembrane region" description="Helical" evidence="10">
    <location>
        <begin position="207"/>
        <end position="230"/>
    </location>
</feature>
<feature type="transmembrane region" description="Helical" evidence="10">
    <location>
        <begin position="459"/>
        <end position="479"/>
    </location>
</feature>
<evidence type="ECO:0000256" key="2">
    <source>
        <dbReference type="ARBA" id="ARBA00022676"/>
    </source>
</evidence>
<feature type="transmembrane region" description="Helical" evidence="10">
    <location>
        <begin position="288"/>
        <end position="312"/>
    </location>
</feature>
<dbReference type="eggNOG" id="ENOG502Z9GU">
    <property type="taxonomic scope" value="Bacteria"/>
</dbReference>
<evidence type="ECO:0000256" key="1">
    <source>
        <dbReference type="ARBA" id="ARBA00004141"/>
    </source>
</evidence>
<protein>
    <recommendedName>
        <fullName evidence="8">Alpha-(1-&gt;6)-mannopyranosyltransferase A</fullName>
    </recommendedName>
</protein>
<dbReference type="Pfam" id="PF26314">
    <property type="entry name" value="MptA_B_family"/>
    <property type="match status" value="1"/>
</dbReference>
<dbReference type="AlphaFoldDB" id="M0QLT6"/>
<comment type="caution">
    <text evidence="11">The sequence shown here is derived from an EMBL/GenBank/DDBJ whole genome shotgun (WGS) entry which is preliminary data.</text>
</comment>
<dbReference type="GO" id="GO:0016020">
    <property type="term" value="C:membrane"/>
    <property type="evidence" value="ECO:0007669"/>
    <property type="project" value="UniProtKB-SubCell"/>
</dbReference>
<feature type="transmembrane region" description="Helical" evidence="10">
    <location>
        <begin position="265"/>
        <end position="281"/>
    </location>
</feature>
<evidence type="ECO:0000256" key="9">
    <source>
        <dbReference type="SAM" id="MobiDB-lite"/>
    </source>
</evidence>
<evidence type="ECO:0000256" key="7">
    <source>
        <dbReference type="ARBA" id="ARBA00043987"/>
    </source>
</evidence>
<dbReference type="InterPro" id="IPR049829">
    <property type="entry name" value="MptA/B-like"/>
</dbReference>
<feature type="transmembrane region" description="Helical" evidence="10">
    <location>
        <begin position="75"/>
        <end position="94"/>
    </location>
</feature>
<evidence type="ECO:0000256" key="4">
    <source>
        <dbReference type="ARBA" id="ARBA00022692"/>
    </source>
</evidence>
<name>M0QLT6_9ACTN</name>
<organism evidence="11 12">
    <name type="scientific">Gordonia soli NBRC 108243</name>
    <dbReference type="NCBI Taxonomy" id="1223545"/>
    <lineage>
        <taxon>Bacteria</taxon>
        <taxon>Bacillati</taxon>
        <taxon>Actinomycetota</taxon>
        <taxon>Actinomycetes</taxon>
        <taxon>Mycobacteriales</taxon>
        <taxon>Gordoniaceae</taxon>
        <taxon>Gordonia</taxon>
    </lineage>
</organism>
<keyword evidence="3 11" id="KW-0808">Transferase</keyword>
<evidence type="ECO:0000256" key="3">
    <source>
        <dbReference type="ARBA" id="ARBA00022679"/>
    </source>
</evidence>
<dbReference type="EMBL" id="BANX01000025">
    <property type="protein sequence ID" value="GAC69538.1"/>
    <property type="molecule type" value="Genomic_DNA"/>
</dbReference>
<comment type="similarity">
    <text evidence="7">Belongs to the MptA/B family.</text>
</comment>
<dbReference type="STRING" id="1223545.GS4_25_01100"/>
<feature type="region of interest" description="Disordered" evidence="9">
    <location>
        <begin position="1"/>
        <end position="23"/>
    </location>
</feature>
<keyword evidence="6 10" id="KW-0472">Membrane</keyword>
<dbReference type="InterPro" id="IPR017822">
    <property type="entry name" value="MptA-like"/>
</dbReference>
<evidence type="ECO:0000256" key="8">
    <source>
        <dbReference type="NCBIfam" id="TIGR03459"/>
    </source>
</evidence>
<keyword evidence="4 10" id="KW-0812">Transmembrane</keyword>
<evidence type="ECO:0000313" key="12">
    <source>
        <dbReference type="Proteomes" id="UP000011666"/>
    </source>
</evidence>
<feature type="transmembrane region" description="Helical" evidence="10">
    <location>
        <begin position="30"/>
        <end position="50"/>
    </location>
</feature>
<feature type="transmembrane region" description="Helical" evidence="10">
    <location>
        <begin position="517"/>
        <end position="539"/>
    </location>
</feature>
<evidence type="ECO:0000256" key="6">
    <source>
        <dbReference type="ARBA" id="ARBA00023136"/>
    </source>
</evidence>
<feature type="transmembrane region" description="Helical" evidence="10">
    <location>
        <begin position="397"/>
        <end position="420"/>
    </location>
</feature>
<accession>M0QLT6</accession>
<feature type="transmembrane region" description="Helical" evidence="10">
    <location>
        <begin position="359"/>
        <end position="385"/>
    </location>
</feature>
<reference evidence="11 12" key="1">
    <citation type="submission" date="2013-01" db="EMBL/GenBank/DDBJ databases">
        <title>Whole genome shotgun sequence of Gordonia soli NBRC 108243.</title>
        <authorList>
            <person name="Isaki-Nakamura S."/>
            <person name="Hosoyama A."/>
            <person name="Tsuchikane K."/>
            <person name="Ando Y."/>
            <person name="Baba S."/>
            <person name="Ohji S."/>
            <person name="Hamada M."/>
            <person name="Tamura T."/>
            <person name="Yamazoe A."/>
            <person name="Yamazaki S."/>
            <person name="Fujita N."/>
        </authorList>
    </citation>
    <scope>NUCLEOTIDE SEQUENCE [LARGE SCALE GENOMIC DNA]</scope>
    <source>
        <strain evidence="11 12">NBRC 108243</strain>
    </source>
</reference>
<gene>
    <name evidence="11" type="primary">mptA</name>
    <name evidence="11" type="ORF">GS4_25_01100</name>
</gene>
<evidence type="ECO:0000313" key="11">
    <source>
        <dbReference type="EMBL" id="GAC69538.1"/>
    </source>
</evidence>
<evidence type="ECO:0000256" key="10">
    <source>
        <dbReference type="SAM" id="Phobius"/>
    </source>
</evidence>
<feature type="transmembrane region" description="Helical" evidence="10">
    <location>
        <begin position="123"/>
        <end position="141"/>
    </location>
</feature>
<evidence type="ECO:0000256" key="5">
    <source>
        <dbReference type="ARBA" id="ARBA00022989"/>
    </source>
</evidence>
<keyword evidence="2 11" id="KW-0328">Glycosyltransferase</keyword>
<feature type="transmembrane region" description="Helical" evidence="10">
    <location>
        <begin position="426"/>
        <end position="447"/>
    </location>
</feature>
<sequence length="579" mass="61606">MSLVPPSDDAPVEDDRQTTRGGVMGGSARLDLIVGAVGSVLVAIGAFGVADIPRAHPVAADAGFAWMSYGHGKTLSATVFWLGVAAMVIAWIRLGRRLAVRPERSDGPATEHPTTPAPSLRALRWWALMWSVPMLVTVPIYSRDVYAYLAQAAVFRAGFDPYADGPAHYPGPLLDSMAQVWATTTAPYGPFFMALTRGVVEVTGDHVILGVIAVRLVMVPGLLLALWAIPRIARTFGASARMGLWLVLFNPMVVIHLVGGPHVELLLLGVVVTGLALVLGRRHVLGTAVLGLAVSIKVTAGIAIPFVVWIWLSHLRDQRTAADGDPDAAAAAHAGPADGQAAVGVAGGEKPTGISTRTVVGVFAAVTLIPVAVFAVCTVALGLGLGWLTGLGWADRIINWFTVPTVVAHAVTLIAAPFTALNIQPVLSVTRLVAQVVLAVLLVWLWWRYRRDARSAMVGMAWAMAAVLVLEPSTLPWYYTWLLGVLVAFTLPPRVRALIVGVSTFMLIVFQPDDSIVFYKVPETLLALALSVLAAWSVLRVDPLRLRRSVAWLWGSRADAAGLGNERDGSAATEGVVKR</sequence>
<dbReference type="GO" id="GO:0016757">
    <property type="term" value="F:glycosyltransferase activity"/>
    <property type="evidence" value="ECO:0007669"/>
    <property type="project" value="UniProtKB-KW"/>
</dbReference>
<proteinExistence type="inferred from homology"/>
<dbReference type="NCBIfam" id="NF038066">
    <property type="entry name" value="MptB"/>
    <property type="match status" value="1"/>
</dbReference>
<dbReference type="NCBIfam" id="TIGR03459">
    <property type="entry name" value="crt_membr"/>
    <property type="match status" value="1"/>
</dbReference>
<dbReference type="Proteomes" id="UP000011666">
    <property type="component" value="Unassembled WGS sequence"/>
</dbReference>
<keyword evidence="5 10" id="KW-1133">Transmembrane helix</keyword>
<keyword evidence="12" id="KW-1185">Reference proteome</keyword>
<comment type="subcellular location">
    <subcellularLocation>
        <location evidence="1">Membrane</location>
        <topology evidence="1">Multi-pass membrane protein</topology>
    </subcellularLocation>
</comment>